<name>A0ABU9SQJ4_9ALTE</name>
<proteinExistence type="predicted"/>
<evidence type="ECO:0000256" key="5">
    <source>
        <dbReference type="ARBA" id="ARBA00022679"/>
    </source>
</evidence>
<feature type="domain" description="HAMP" evidence="9">
    <location>
        <begin position="174"/>
        <end position="231"/>
    </location>
</feature>
<dbReference type="InterPro" id="IPR036097">
    <property type="entry name" value="HisK_dim/P_sf"/>
</dbReference>
<dbReference type="EMBL" id="JBBMQS010000001">
    <property type="protein sequence ID" value="MEM5496156.1"/>
    <property type="molecule type" value="Genomic_DNA"/>
</dbReference>
<keyword evidence="4" id="KW-0597">Phosphoprotein</keyword>
<keyword evidence="11" id="KW-1185">Reference proteome</keyword>
<evidence type="ECO:0000313" key="10">
    <source>
        <dbReference type="EMBL" id="MEM5496156.1"/>
    </source>
</evidence>
<dbReference type="PANTHER" id="PTHR43065:SF50">
    <property type="entry name" value="HISTIDINE KINASE"/>
    <property type="match status" value="1"/>
</dbReference>
<dbReference type="Gene3D" id="3.30.565.10">
    <property type="entry name" value="Histidine kinase-like ATPase, C-terminal domain"/>
    <property type="match status" value="1"/>
</dbReference>
<dbReference type="InterPro" id="IPR036890">
    <property type="entry name" value="HATPase_C_sf"/>
</dbReference>
<evidence type="ECO:0000259" key="9">
    <source>
        <dbReference type="PROSITE" id="PS50885"/>
    </source>
</evidence>
<dbReference type="Gene3D" id="6.10.340.10">
    <property type="match status" value="1"/>
</dbReference>
<dbReference type="SUPFAM" id="SSF47384">
    <property type="entry name" value="Homodimeric domain of signal transducing histidine kinase"/>
    <property type="match status" value="1"/>
</dbReference>
<comment type="catalytic activity">
    <reaction evidence="1">
        <text>ATP + protein L-histidine = ADP + protein N-phospho-L-histidine.</text>
        <dbReference type="EC" id="2.7.13.3"/>
    </reaction>
</comment>
<keyword evidence="6" id="KW-0418">Kinase</keyword>
<dbReference type="CDD" id="cd06225">
    <property type="entry name" value="HAMP"/>
    <property type="match status" value="1"/>
</dbReference>
<dbReference type="InterPro" id="IPR003661">
    <property type="entry name" value="HisK_dim/P_dom"/>
</dbReference>
<comment type="caution">
    <text evidence="10">The sequence shown here is derived from an EMBL/GenBank/DDBJ whole genome shotgun (WGS) entry which is preliminary data.</text>
</comment>
<keyword evidence="7" id="KW-0472">Membrane</keyword>
<dbReference type="RefSeq" id="WP_342880690.1">
    <property type="nucleotide sequence ID" value="NZ_JBBMQS010000001.1"/>
</dbReference>
<comment type="subcellular location">
    <subcellularLocation>
        <location evidence="2">Membrane</location>
    </subcellularLocation>
</comment>
<dbReference type="Pfam" id="PF00672">
    <property type="entry name" value="HAMP"/>
    <property type="match status" value="1"/>
</dbReference>
<evidence type="ECO:0000256" key="6">
    <source>
        <dbReference type="ARBA" id="ARBA00022777"/>
    </source>
</evidence>
<evidence type="ECO:0000256" key="4">
    <source>
        <dbReference type="ARBA" id="ARBA00022553"/>
    </source>
</evidence>
<protein>
    <recommendedName>
        <fullName evidence="3">histidine kinase</fullName>
        <ecNumber evidence="3">2.7.13.3</ecNumber>
    </recommendedName>
</protein>
<dbReference type="PANTHER" id="PTHR43065">
    <property type="entry name" value="SENSOR HISTIDINE KINASE"/>
    <property type="match status" value="1"/>
</dbReference>
<dbReference type="Proteomes" id="UP001461163">
    <property type="component" value="Unassembled WGS sequence"/>
</dbReference>
<dbReference type="InterPro" id="IPR005467">
    <property type="entry name" value="His_kinase_dom"/>
</dbReference>
<evidence type="ECO:0000256" key="3">
    <source>
        <dbReference type="ARBA" id="ARBA00012438"/>
    </source>
</evidence>
<gene>
    <name evidence="10" type="ORF">WNY77_01975</name>
</gene>
<dbReference type="EC" id="2.7.13.3" evidence="3"/>
<keyword evidence="7" id="KW-0812">Transmembrane</keyword>
<dbReference type="PROSITE" id="PS50885">
    <property type="entry name" value="HAMP"/>
    <property type="match status" value="1"/>
</dbReference>
<evidence type="ECO:0000256" key="1">
    <source>
        <dbReference type="ARBA" id="ARBA00000085"/>
    </source>
</evidence>
<reference evidence="10 11" key="1">
    <citation type="submission" date="2024-03" db="EMBL/GenBank/DDBJ databases">
        <title>Community enrichment and isolation of bacterial strains for fucoidan degradation.</title>
        <authorList>
            <person name="Sichert A."/>
        </authorList>
    </citation>
    <scope>NUCLEOTIDE SEQUENCE [LARGE SCALE GENOMIC DNA]</scope>
    <source>
        <strain evidence="10 11">AS12</strain>
    </source>
</reference>
<dbReference type="GO" id="GO:0005524">
    <property type="term" value="F:ATP binding"/>
    <property type="evidence" value="ECO:0007669"/>
    <property type="project" value="UniProtKB-KW"/>
</dbReference>
<organism evidence="10 11">
    <name type="scientific">Paraglaciecola mesophila</name>
    <dbReference type="NCBI Taxonomy" id="197222"/>
    <lineage>
        <taxon>Bacteria</taxon>
        <taxon>Pseudomonadati</taxon>
        <taxon>Pseudomonadota</taxon>
        <taxon>Gammaproteobacteria</taxon>
        <taxon>Alteromonadales</taxon>
        <taxon>Alteromonadaceae</taxon>
        <taxon>Paraglaciecola</taxon>
    </lineage>
</organism>
<keyword evidence="10" id="KW-0547">Nucleotide-binding</keyword>
<dbReference type="SMART" id="SM00304">
    <property type="entry name" value="HAMP"/>
    <property type="match status" value="1"/>
</dbReference>
<dbReference type="CDD" id="cd00082">
    <property type="entry name" value="HisKA"/>
    <property type="match status" value="1"/>
</dbReference>
<evidence type="ECO:0000256" key="2">
    <source>
        <dbReference type="ARBA" id="ARBA00004370"/>
    </source>
</evidence>
<keyword evidence="7" id="KW-1133">Transmembrane helix</keyword>
<evidence type="ECO:0000313" key="11">
    <source>
        <dbReference type="Proteomes" id="UP001461163"/>
    </source>
</evidence>
<evidence type="ECO:0000256" key="7">
    <source>
        <dbReference type="SAM" id="Phobius"/>
    </source>
</evidence>
<dbReference type="Gene3D" id="1.10.287.130">
    <property type="match status" value="1"/>
</dbReference>
<dbReference type="InterPro" id="IPR003660">
    <property type="entry name" value="HAMP_dom"/>
</dbReference>
<keyword evidence="10" id="KW-0067">ATP-binding</keyword>
<dbReference type="SUPFAM" id="SSF55874">
    <property type="entry name" value="ATPase domain of HSP90 chaperone/DNA topoisomerase II/histidine kinase"/>
    <property type="match status" value="1"/>
</dbReference>
<keyword evidence="5" id="KW-0808">Transferase</keyword>
<feature type="domain" description="Histidine kinase" evidence="8">
    <location>
        <begin position="294"/>
        <end position="565"/>
    </location>
</feature>
<dbReference type="InterPro" id="IPR004358">
    <property type="entry name" value="Sig_transdc_His_kin-like_C"/>
</dbReference>
<dbReference type="SUPFAM" id="SSF158472">
    <property type="entry name" value="HAMP domain-like"/>
    <property type="match status" value="1"/>
</dbReference>
<dbReference type="InterPro" id="IPR003594">
    <property type="entry name" value="HATPase_dom"/>
</dbReference>
<dbReference type="Pfam" id="PF02518">
    <property type="entry name" value="HATPase_c"/>
    <property type="match status" value="1"/>
</dbReference>
<dbReference type="PRINTS" id="PR00344">
    <property type="entry name" value="BCTRLSENSOR"/>
</dbReference>
<accession>A0ABU9SQJ4</accession>
<feature type="transmembrane region" description="Helical" evidence="7">
    <location>
        <begin position="7"/>
        <end position="30"/>
    </location>
</feature>
<sequence>MSLRRKTIIGIASIEAVLLLSLIVTAVTFLSQAVNNDLVKHAFTTATLFSTTTKDAVLSYDLASLDDFVSEALKNPGIEYARVISSTDGILSQKGSAPALARAFNADEHMSDVTDGIFDTYADIIEGETTYGRVEIGMSTSHAVTSIAKIKQWTTSIAIVELILVALFSYALGHYLTRQLGLLTRGAKKISQSVLSGDFSNTRIAIKTHDELGEVAHAFNQMVETLEAESVRVKKYQQELEHLNQTLEKRVVARTQLLEDKNAQLSLINFELKSTQEQLVQAEKMASLGQLAAGVAHEINNPIGFVNSNLTSLSEYADVYIKLGQQITDWQSSESREELEKCQNSLIAFIQSEDLTFIQEDIQALISESNEGLTRVIDIVSGLKQFSRADSKERQCFDINDCVKTTLSMVSNELKYHCDIVTHLQDVPQVDINVGKICQVLTNLFINAGQAIGQQGTSQQNISRRDSVQQSSASKGIAPQGVITIETYYHHDVVYVVVSDTGHGIPAENLNRLFDPFFTTKPEGQGTGLGLAISFGIAQEHGGDLSVFSEEHKGSRFTLSLPAATLPTEAV</sequence>
<dbReference type="PROSITE" id="PS50109">
    <property type="entry name" value="HIS_KIN"/>
    <property type="match status" value="1"/>
</dbReference>
<dbReference type="SMART" id="SM00387">
    <property type="entry name" value="HATPase_c"/>
    <property type="match status" value="1"/>
</dbReference>
<evidence type="ECO:0000259" key="8">
    <source>
        <dbReference type="PROSITE" id="PS50109"/>
    </source>
</evidence>